<dbReference type="STRING" id="1236973.JCM9157_477"/>
<dbReference type="SUPFAM" id="SSF53613">
    <property type="entry name" value="Ribokinase-like"/>
    <property type="match status" value="1"/>
</dbReference>
<keyword evidence="8" id="KW-0808">Transferase</keyword>
<dbReference type="GO" id="GO:0009228">
    <property type="term" value="P:thiamine biosynthetic process"/>
    <property type="evidence" value="ECO:0007669"/>
    <property type="project" value="UniProtKB-KW"/>
</dbReference>
<evidence type="ECO:0000256" key="11">
    <source>
        <dbReference type="ARBA" id="ARBA00022840"/>
    </source>
</evidence>
<evidence type="ECO:0000256" key="2">
    <source>
        <dbReference type="ARBA" id="ARBA00000565"/>
    </source>
</evidence>
<dbReference type="GO" id="GO:0008972">
    <property type="term" value="F:phosphomethylpyrimidine kinase activity"/>
    <property type="evidence" value="ECO:0007669"/>
    <property type="project" value="UniProtKB-EC"/>
</dbReference>
<dbReference type="PANTHER" id="PTHR20858">
    <property type="entry name" value="PHOSPHOMETHYLPYRIMIDINE KINASE"/>
    <property type="match status" value="1"/>
</dbReference>
<keyword evidence="9" id="KW-0547">Nucleotide-binding</keyword>
<dbReference type="GO" id="GO:0008902">
    <property type="term" value="F:hydroxymethylpyrimidine kinase activity"/>
    <property type="evidence" value="ECO:0007669"/>
    <property type="project" value="UniProtKB-EC"/>
</dbReference>
<evidence type="ECO:0000256" key="10">
    <source>
        <dbReference type="ARBA" id="ARBA00022777"/>
    </source>
</evidence>
<name>W4QQ72_HALA3</name>
<evidence type="ECO:0000256" key="5">
    <source>
        <dbReference type="ARBA" id="ARBA00012135"/>
    </source>
</evidence>
<evidence type="ECO:0000256" key="15">
    <source>
        <dbReference type="ARBA" id="ARBA00043176"/>
    </source>
</evidence>
<dbReference type="AlphaFoldDB" id="W4QQ72"/>
<dbReference type="InterPro" id="IPR029056">
    <property type="entry name" value="Ribokinase-like"/>
</dbReference>
<dbReference type="NCBIfam" id="TIGR00097">
    <property type="entry name" value="HMP-P_kinase"/>
    <property type="match status" value="1"/>
</dbReference>
<comment type="catalytic activity">
    <reaction evidence="1">
        <text>4-amino-5-hydroxymethyl-2-methylpyrimidine + ATP = 4-amino-2-methyl-5-(phosphooxymethyl)pyrimidine + ADP + H(+)</text>
        <dbReference type="Rhea" id="RHEA:23096"/>
        <dbReference type="ChEBI" id="CHEBI:15378"/>
        <dbReference type="ChEBI" id="CHEBI:16892"/>
        <dbReference type="ChEBI" id="CHEBI:30616"/>
        <dbReference type="ChEBI" id="CHEBI:58354"/>
        <dbReference type="ChEBI" id="CHEBI:456216"/>
        <dbReference type="EC" id="2.7.1.49"/>
    </reaction>
</comment>
<evidence type="ECO:0000256" key="4">
    <source>
        <dbReference type="ARBA" id="ARBA00009879"/>
    </source>
</evidence>
<dbReference type="InterPro" id="IPR004399">
    <property type="entry name" value="HMP/HMP-P_kinase_dom"/>
</dbReference>
<evidence type="ECO:0000256" key="7">
    <source>
        <dbReference type="ARBA" id="ARBA00019161"/>
    </source>
</evidence>
<dbReference type="GO" id="GO:0005524">
    <property type="term" value="F:ATP binding"/>
    <property type="evidence" value="ECO:0007669"/>
    <property type="project" value="UniProtKB-KW"/>
</dbReference>
<reference evidence="17 18" key="1">
    <citation type="journal article" date="2014" name="Genome Announc.">
        <title>Draft Genome Sequences of Three Alkaliphilic Bacillus Strains, Bacillus wakoensis JCM 9140T, Bacillus akibai JCM 9157T, and Bacillus hemicellulosilyticus JCM 9152T.</title>
        <authorList>
            <person name="Yuki M."/>
            <person name="Oshima K."/>
            <person name="Suda W."/>
            <person name="Oshida Y."/>
            <person name="Kitamura K."/>
            <person name="Iida T."/>
            <person name="Hattori M."/>
            <person name="Ohkuma M."/>
        </authorList>
    </citation>
    <scope>NUCLEOTIDE SEQUENCE [LARGE SCALE GENOMIC DNA]</scope>
    <source>
        <strain evidence="17 18">JCM 9157</strain>
    </source>
</reference>
<evidence type="ECO:0000313" key="18">
    <source>
        <dbReference type="Proteomes" id="UP000018896"/>
    </source>
</evidence>
<evidence type="ECO:0000256" key="3">
    <source>
        <dbReference type="ARBA" id="ARBA00004769"/>
    </source>
</evidence>
<evidence type="ECO:0000313" key="17">
    <source>
        <dbReference type="EMBL" id="GAE33474.1"/>
    </source>
</evidence>
<comment type="pathway">
    <text evidence="13">Cofactor biosynthesis; thiamine diphosphate biosynthesis; 4-amino-2-methyl-5-diphosphomethylpyrimidine from 5-amino-1-(5-phospho-D-ribosyl)imidazole: step 2/3.</text>
</comment>
<comment type="pathway">
    <text evidence="3">Cofactor biosynthesis; thiamine diphosphate biosynthesis; 4-amino-2-methyl-5-diphosphomethylpyrimidine from 5-amino-1-(5-phospho-D-ribosyl)imidazole: step 3/3.</text>
</comment>
<accession>W4QQ72</accession>
<keyword evidence="18" id="KW-1185">Reference proteome</keyword>
<comment type="catalytic activity">
    <reaction evidence="2">
        <text>4-amino-2-methyl-5-(phosphooxymethyl)pyrimidine + ATP = 4-amino-2-methyl-5-(diphosphooxymethyl)pyrimidine + ADP</text>
        <dbReference type="Rhea" id="RHEA:19893"/>
        <dbReference type="ChEBI" id="CHEBI:30616"/>
        <dbReference type="ChEBI" id="CHEBI:57841"/>
        <dbReference type="ChEBI" id="CHEBI:58354"/>
        <dbReference type="ChEBI" id="CHEBI:456216"/>
        <dbReference type="EC" id="2.7.4.7"/>
    </reaction>
</comment>
<evidence type="ECO:0000256" key="1">
    <source>
        <dbReference type="ARBA" id="ARBA00000151"/>
    </source>
</evidence>
<dbReference type="Proteomes" id="UP000018896">
    <property type="component" value="Unassembled WGS sequence"/>
</dbReference>
<dbReference type="Pfam" id="PF08543">
    <property type="entry name" value="Phos_pyr_kin"/>
    <property type="match status" value="1"/>
</dbReference>
<organism evidence="17 18">
    <name type="scientific">Halalkalibacter akibai (strain ATCC 43226 / DSM 21942 / CIP 109018 / JCM 9157 / 1139)</name>
    <name type="common">Bacillus akibai</name>
    <dbReference type="NCBI Taxonomy" id="1236973"/>
    <lineage>
        <taxon>Bacteria</taxon>
        <taxon>Bacillati</taxon>
        <taxon>Bacillota</taxon>
        <taxon>Bacilli</taxon>
        <taxon>Bacillales</taxon>
        <taxon>Bacillaceae</taxon>
        <taxon>Halalkalibacter</taxon>
    </lineage>
</organism>
<evidence type="ECO:0000256" key="9">
    <source>
        <dbReference type="ARBA" id="ARBA00022741"/>
    </source>
</evidence>
<evidence type="ECO:0000256" key="8">
    <source>
        <dbReference type="ARBA" id="ARBA00022679"/>
    </source>
</evidence>
<proteinExistence type="inferred from homology"/>
<dbReference type="GO" id="GO:0005829">
    <property type="term" value="C:cytosol"/>
    <property type="evidence" value="ECO:0007669"/>
    <property type="project" value="TreeGrafter"/>
</dbReference>
<dbReference type="CDD" id="cd01169">
    <property type="entry name" value="HMPP_kinase"/>
    <property type="match status" value="1"/>
</dbReference>
<dbReference type="FunFam" id="3.40.1190.20:FF:000003">
    <property type="entry name" value="Phosphomethylpyrimidine kinase ThiD"/>
    <property type="match status" value="1"/>
</dbReference>
<evidence type="ECO:0000256" key="12">
    <source>
        <dbReference type="ARBA" id="ARBA00022977"/>
    </source>
</evidence>
<dbReference type="eggNOG" id="COG0351">
    <property type="taxonomic scope" value="Bacteria"/>
</dbReference>
<comment type="caution">
    <text evidence="17">The sequence shown here is derived from an EMBL/GenBank/DDBJ whole genome shotgun (WGS) entry which is preliminary data.</text>
</comment>
<dbReference type="OrthoDB" id="9810880at2"/>
<keyword evidence="11" id="KW-0067">ATP-binding</keyword>
<protein>
    <recommendedName>
        <fullName evidence="7">Hydroxymethylpyrimidine/phosphomethylpyrimidine kinase</fullName>
        <ecNumber evidence="5">2.7.1.49</ecNumber>
        <ecNumber evidence="6">2.7.4.7</ecNumber>
    </recommendedName>
    <alternativeName>
        <fullName evidence="14">Hydroxymethylpyrimidine kinase</fullName>
    </alternativeName>
    <alternativeName>
        <fullName evidence="15">Hydroxymethylpyrimidine phosphate kinase</fullName>
    </alternativeName>
</protein>
<feature type="domain" description="Pyridoxamine kinase/Phosphomethylpyrimidine kinase" evidence="16">
    <location>
        <begin position="13"/>
        <end position="258"/>
    </location>
</feature>
<dbReference type="InterPro" id="IPR013749">
    <property type="entry name" value="PM/HMP-P_kinase-1"/>
</dbReference>
<dbReference type="RefSeq" id="WP_035661617.1">
    <property type="nucleotide sequence ID" value="NZ_BAUV01000002.1"/>
</dbReference>
<dbReference type="EMBL" id="BAUV01000002">
    <property type="protein sequence ID" value="GAE33474.1"/>
    <property type="molecule type" value="Genomic_DNA"/>
</dbReference>
<evidence type="ECO:0000256" key="14">
    <source>
        <dbReference type="ARBA" id="ARBA00042102"/>
    </source>
</evidence>
<dbReference type="EC" id="2.7.4.7" evidence="6"/>
<comment type="similarity">
    <text evidence="4">Belongs to the ThiD family.</text>
</comment>
<dbReference type="PANTHER" id="PTHR20858:SF17">
    <property type="entry name" value="HYDROXYMETHYLPYRIMIDINE_PHOSPHOMETHYLPYRIMIDINE KINASE THI20-RELATED"/>
    <property type="match status" value="1"/>
</dbReference>
<dbReference type="EC" id="2.7.1.49" evidence="5"/>
<keyword evidence="10 17" id="KW-0418">Kinase</keyword>
<evidence type="ECO:0000256" key="13">
    <source>
        <dbReference type="ARBA" id="ARBA00037917"/>
    </source>
</evidence>
<gene>
    <name evidence="17" type="ORF">JCM9157_477</name>
</gene>
<dbReference type="Gene3D" id="3.40.1190.20">
    <property type="match status" value="1"/>
</dbReference>
<evidence type="ECO:0000259" key="16">
    <source>
        <dbReference type="Pfam" id="PF08543"/>
    </source>
</evidence>
<sequence>MTIAKALTIAGSDSGGGAGIQADIKTFQELDTFGMSVITALTAQNTLGVHGVFPQSLEAIEAQIEAVLSDIGADAVKTGMLFSADIIGLVAQKLKKYSVKNIVVDPVMIAKGGAALLQEEAVKALIGELLPIATVITPNLPEAAKLLGRAEMQTIEEMKQAAIDLHSLGAKNVVIKGGHLTDGPAIDLFYDGITIYELETKRIETKHTHGTGCTFAAAIAAELAKGRTAKEAVEKAKSFITAAITLSLDIGKGIGPTNHSAHRRL</sequence>
<evidence type="ECO:0000256" key="6">
    <source>
        <dbReference type="ARBA" id="ARBA00012963"/>
    </source>
</evidence>
<keyword evidence="12" id="KW-0784">Thiamine biosynthesis</keyword>